<dbReference type="PANTHER" id="PTHR11319:SF35">
    <property type="entry name" value="OUTER MEMBRANE PROTEIN PMPC-RELATED"/>
    <property type="match status" value="1"/>
</dbReference>
<dbReference type="InterPro" id="IPR036439">
    <property type="entry name" value="Dockerin_dom_sf"/>
</dbReference>
<sequence>MSFRFRPQVERLEARRLLATLTVTGAEDVVADDGVLTLREALLAANSNTSIDDSPAGDPGTDEIRFDAALAGTTIKLTSGELRVNESVEIRGLGADKLVIDAEQNSRVFRFGDALAAQWFIVAGLTLQNGVAPQESGTDTNTFGGAVHFNSLNRSRLQIIDCVIQGSQATVGGGMHLRNTVAHIDGTTFTGNSASFGGGISVQESNLAITNSTITNNVASTAGGGIDHFKHEPVQDSTVDLVHVTLMDNEAPMGRNARNGAKAGKAVFRFANSIIFGGPGSGSEMLRDSVGGTAVATSLGGNLTDHGVSTDVLTTEDRRVLSFEGNVATLQDNGGPVPTRALHPLDFAVDLGRQEVSIGPGEDLLIGTADDQILPHDQRGAGFDRQIDGGSGESTPDAGAFEIQDGLDIPETLVVSNTADILFRGDGPDVNDLTLREAIHLSNLKLGANTIEFDESLTGQTIVLTTGRTLFVYDELDLIGPGADKLTIDGDQQNRQFVFQANEDVGLTFTIDGLTLTGGKAPSGGGAIFAWRNHLVIKNTHFENNESTFAGGAIFARNMVLDVVNSSFVGNASPGNGGVLNNLNSDVTLTGVTAIGNSAAESAGAVHMRVSNPDVVRTTRIQNSTFFDNQAPVGADLLIRPDAGLEGKIQFVNSIFASQISGVQTIDNVLPDPTITRLESLGSNIIIDDSAAGLDRSDLNSTDPRFGGTIVGTGGVVSIATLADSPALDAADESALPLDTFDVDADGDIAERLPLDGIGGLRSVDLPEVDSSAGPSDIGAFEMQRDIVLSSANGKLGLLLDQDNVVITADNEILLSSNSADVDSITVLGTHADEDLVVADFSGFDPSGTRDSIPVTVDGGPGIDSLTFSSTYTDFLSSRIVTANLNAASLDTEFAHGTRLTSAVVAAALNAQPPVMDWHVEHPNGLSESDPWLYVGHVLEGQTLYRKIEADGVEVRIDQPESWTNPLNPVDVNPDGIVGALDALIVINAIARGVYYDSDTLELGDPASFGSIPDHFYDVNRDGRLTPIDALNVINYLARQPLESEGEPGNNLGAILHRVTPDDVDHVFAEYDPPLLF</sequence>
<reference evidence="1 2" key="1">
    <citation type="submission" date="2019-08" db="EMBL/GenBank/DDBJ databases">
        <authorList>
            <person name="Dhanesh K."/>
            <person name="Kumar G."/>
            <person name="Sasikala C."/>
            <person name="Venkata Ramana C."/>
        </authorList>
    </citation>
    <scope>NUCLEOTIDE SEQUENCE [LARGE SCALE GENOMIC DNA]</scope>
    <source>
        <strain evidence="1 2">JC645</strain>
    </source>
</reference>
<accession>A0A5M6CWH8</accession>
<dbReference type="PANTHER" id="PTHR11319">
    <property type="entry name" value="G PROTEIN-COUPLED RECEPTOR-RELATED"/>
    <property type="match status" value="1"/>
</dbReference>
<dbReference type="Pfam" id="PF00404">
    <property type="entry name" value="Dockerin_1"/>
    <property type="match status" value="1"/>
</dbReference>
<dbReference type="EMBL" id="VWOX01000018">
    <property type="protein sequence ID" value="KAA5539571.1"/>
    <property type="molecule type" value="Genomic_DNA"/>
</dbReference>
<keyword evidence="2" id="KW-1185">Reference proteome</keyword>
<name>A0A5M6CWH8_9BACT</name>
<gene>
    <name evidence="1" type="ORF">FYK55_23640</name>
</gene>
<dbReference type="SUPFAM" id="SSF51126">
    <property type="entry name" value="Pectin lyase-like"/>
    <property type="match status" value="2"/>
</dbReference>
<comment type="caution">
    <text evidence="1">The sequence shown here is derived from an EMBL/GenBank/DDBJ whole genome shotgun (WGS) entry which is preliminary data.</text>
</comment>
<dbReference type="RefSeq" id="WP_150079110.1">
    <property type="nucleotide sequence ID" value="NZ_VWOX01000018.1"/>
</dbReference>
<dbReference type="InterPro" id="IPR011050">
    <property type="entry name" value="Pectin_lyase_fold/virulence"/>
</dbReference>
<evidence type="ECO:0000313" key="1">
    <source>
        <dbReference type="EMBL" id="KAA5539571.1"/>
    </source>
</evidence>
<protein>
    <submittedName>
        <fullName evidence="1">Uncharacterized protein</fullName>
    </submittedName>
</protein>
<dbReference type="Gene3D" id="1.10.1330.10">
    <property type="entry name" value="Dockerin domain"/>
    <property type="match status" value="1"/>
</dbReference>
<proteinExistence type="predicted"/>
<dbReference type="Proteomes" id="UP000324479">
    <property type="component" value="Unassembled WGS sequence"/>
</dbReference>
<evidence type="ECO:0000313" key="2">
    <source>
        <dbReference type="Proteomes" id="UP000324479"/>
    </source>
</evidence>
<dbReference type="GO" id="GO:0000272">
    <property type="term" value="P:polysaccharide catabolic process"/>
    <property type="evidence" value="ECO:0007669"/>
    <property type="project" value="InterPro"/>
</dbReference>
<dbReference type="SUPFAM" id="SSF63446">
    <property type="entry name" value="Type I dockerin domain"/>
    <property type="match status" value="1"/>
</dbReference>
<dbReference type="AlphaFoldDB" id="A0A5M6CWH8"/>
<dbReference type="InterPro" id="IPR002105">
    <property type="entry name" value="Dockerin_1_rpt"/>
</dbReference>
<organism evidence="1 2">
    <name type="scientific">Roseiconus nitratireducens</name>
    <dbReference type="NCBI Taxonomy" id="2605748"/>
    <lineage>
        <taxon>Bacteria</taxon>
        <taxon>Pseudomonadati</taxon>
        <taxon>Planctomycetota</taxon>
        <taxon>Planctomycetia</taxon>
        <taxon>Pirellulales</taxon>
        <taxon>Pirellulaceae</taxon>
        <taxon>Roseiconus</taxon>
    </lineage>
</organism>
<dbReference type="GO" id="GO:0004553">
    <property type="term" value="F:hydrolase activity, hydrolyzing O-glycosyl compounds"/>
    <property type="evidence" value="ECO:0007669"/>
    <property type="project" value="InterPro"/>
</dbReference>